<comment type="caution">
    <text evidence="1">The sequence shown here is derived from an EMBL/GenBank/DDBJ whole genome shotgun (WGS) entry which is preliminary data.</text>
</comment>
<dbReference type="PANTHER" id="PTHR30528">
    <property type="entry name" value="CYTOPLASMIC PROTEIN"/>
    <property type="match status" value="1"/>
</dbReference>
<sequence length="360" mass="40437">MHRLSRDDARRLAVRAQLLDAERPGDLVEVIEQLGSIKIDPTALIAPAEQLIPWTRIGWAYEPGHLRKAVETDRTVFAFDGSFHAASLLPAMVSLMRHRTLRATAAQYVEANAAFRRDILARLRSEGPLTAADIPDTSVVQANNESGWYGSNQVPRMLELMAVCGEVAVAGRRGRQRVWDIPDRVWPRDLPEIAPEEAERILAERRLQAYGIVRRTSPWARVGDAGEPAEVEGSAWRWRVDPAALAALDDDPDGRAAILNPYDRMLFDRPRLAELFDFAYVSEQFKPKAERLYGAFAHPILLGDRFVGLLDAQLDKKKENLVVTAVHELLPFDDEERAMVDAEIRELADWLGVGWPRAAE</sequence>
<dbReference type="AlphaFoldDB" id="A0A0N0RRM9"/>
<dbReference type="Proteomes" id="UP000037737">
    <property type="component" value="Unassembled WGS sequence"/>
</dbReference>
<dbReference type="PANTHER" id="PTHR30528:SF0">
    <property type="entry name" value="CYTOPLASMIC PROTEIN"/>
    <property type="match status" value="1"/>
</dbReference>
<name>A0A0N0RRM9_9MICO</name>
<evidence type="ECO:0008006" key="3">
    <source>
        <dbReference type="Google" id="ProtNLM"/>
    </source>
</evidence>
<gene>
    <name evidence="1" type="ORF">XI38_03300</name>
</gene>
<dbReference type="PATRIC" id="fig|84292.3.peg.685"/>
<keyword evidence="2" id="KW-1185">Reference proteome</keyword>
<organism evidence="1 2">
    <name type="scientific">Microbacterium aurantiacum</name>
    <dbReference type="NCBI Taxonomy" id="162393"/>
    <lineage>
        <taxon>Bacteria</taxon>
        <taxon>Bacillati</taxon>
        <taxon>Actinomycetota</taxon>
        <taxon>Actinomycetes</taxon>
        <taxon>Micrococcales</taxon>
        <taxon>Microbacteriaceae</taxon>
        <taxon>Microbacterium</taxon>
    </lineage>
</organism>
<protein>
    <recommendedName>
        <fullName evidence="3">Winged helix-turn-helix domain-containing protein</fullName>
    </recommendedName>
</protein>
<evidence type="ECO:0000313" key="1">
    <source>
        <dbReference type="EMBL" id="KOS11603.1"/>
    </source>
</evidence>
<dbReference type="OrthoDB" id="9787207at2"/>
<dbReference type="Pfam" id="PF06224">
    <property type="entry name" value="AlkZ-like"/>
    <property type="match status" value="1"/>
</dbReference>
<evidence type="ECO:0000313" key="2">
    <source>
        <dbReference type="Proteomes" id="UP000037737"/>
    </source>
</evidence>
<dbReference type="InterPro" id="IPR009351">
    <property type="entry name" value="AlkZ-like"/>
</dbReference>
<accession>A0A0N0RRM9</accession>
<reference evidence="1" key="1">
    <citation type="submission" date="2015-04" db="EMBL/GenBank/DDBJ databases">
        <title>Complete genome sequence of Microbacterium chocolatum SIT 101, a bacterium enantioselectively hydrolyzing mesomeric diesters.</title>
        <authorList>
            <person name="Li X."/>
            <person name="Xu Y."/>
        </authorList>
    </citation>
    <scope>NUCLEOTIDE SEQUENCE [LARGE SCALE GENOMIC DNA]</scope>
    <source>
        <strain evidence="1">SIT 101</strain>
    </source>
</reference>
<proteinExistence type="predicted"/>
<dbReference type="EMBL" id="LAVO01000003">
    <property type="protein sequence ID" value="KOS11603.1"/>
    <property type="molecule type" value="Genomic_DNA"/>
</dbReference>
<dbReference type="KEGG" id="mcw:A8L33_02895"/>